<accession>A0A4T0M0L1</accession>
<feature type="region of interest" description="Disordered" evidence="1">
    <location>
        <begin position="21"/>
        <end position="62"/>
    </location>
</feature>
<evidence type="ECO:0000256" key="1">
    <source>
        <dbReference type="SAM" id="MobiDB-lite"/>
    </source>
</evidence>
<evidence type="ECO:0000313" key="3">
    <source>
        <dbReference type="Proteomes" id="UP000310685"/>
    </source>
</evidence>
<proteinExistence type="predicted"/>
<protein>
    <submittedName>
        <fullName evidence="2">Uncharacterized protein</fullName>
    </submittedName>
</protein>
<comment type="caution">
    <text evidence="2">The sequence shown here is derived from an EMBL/GenBank/DDBJ whole genome shotgun (WGS) entry which is preliminary data.</text>
</comment>
<dbReference type="EMBL" id="SPRC01000051">
    <property type="protein sequence ID" value="TIB76150.1"/>
    <property type="molecule type" value="Genomic_DNA"/>
</dbReference>
<dbReference type="Proteomes" id="UP000310685">
    <property type="component" value="Unassembled WGS sequence"/>
</dbReference>
<gene>
    <name evidence="2" type="ORF">E3Q22_03693</name>
</gene>
<reference evidence="2 3" key="1">
    <citation type="submission" date="2019-03" db="EMBL/GenBank/DDBJ databases">
        <title>Sequencing 25 genomes of Wallemia mellicola.</title>
        <authorList>
            <person name="Gostincar C."/>
        </authorList>
    </citation>
    <scope>NUCLEOTIDE SEQUENCE [LARGE SCALE GENOMIC DNA]</scope>
    <source>
        <strain evidence="2 3">EXF-6152</strain>
    </source>
</reference>
<name>A0A4T0M0L1_9BASI</name>
<sequence length="166" mass="19157">MNGNTSSISLSSESSTWRERFKKFKQHRDAKTAPVLHFQTSTPPPASLQLPAQKTPSPTRVDEASIIDSYQKPEQEDLYLSNHHRSFSPSSLSVREPISSKECLQRAKFLKERAHDYLQESRILLDRASVMAFEEASRSHDKALRREDWARRAKKHADRLENIIIK</sequence>
<organism evidence="2 3">
    <name type="scientific">Wallemia mellicola</name>
    <dbReference type="NCBI Taxonomy" id="1708541"/>
    <lineage>
        <taxon>Eukaryota</taxon>
        <taxon>Fungi</taxon>
        <taxon>Dikarya</taxon>
        <taxon>Basidiomycota</taxon>
        <taxon>Wallemiomycotina</taxon>
        <taxon>Wallemiomycetes</taxon>
        <taxon>Wallemiales</taxon>
        <taxon>Wallemiaceae</taxon>
        <taxon>Wallemia</taxon>
    </lineage>
</organism>
<evidence type="ECO:0000313" key="2">
    <source>
        <dbReference type="EMBL" id="TIB76150.1"/>
    </source>
</evidence>
<dbReference type="AlphaFoldDB" id="A0A4T0M0L1"/>